<proteinExistence type="inferred from homology"/>
<accession>A0A285P043</accession>
<feature type="domain" description="Ketoreductase" evidence="4">
    <location>
        <begin position="19"/>
        <end position="195"/>
    </location>
</feature>
<reference evidence="5 6" key="1">
    <citation type="submission" date="2017-09" db="EMBL/GenBank/DDBJ databases">
        <authorList>
            <person name="Ehlers B."/>
            <person name="Leendertz F.H."/>
        </authorList>
    </citation>
    <scope>NUCLEOTIDE SEQUENCE [LARGE SCALE GENOMIC DNA]</scope>
    <source>
        <strain evidence="5 6">DSM 27208</strain>
    </source>
</reference>
<dbReference type="SMART" id="SM00822">
    <property type="entry name" value="PKS_KR"/>
    <property type="match status" value="1"/>
</dbReference>
<dbReference type="PANTHER" id="PTHR44169:SF6">
    <property type="entry name" value="NADPH-DEPENDENT 1-ACYLDIHYDROXYACETONE PHOSPHATE REDUCTASE"/>
    <property type="match status" value="1"/>
</dbReference>
<evidence type="ECO:0000256" key="3">
    <source>
        <dbReference type="RuleBase" id="RU000363"/>
    </source>
</evidence>
<dbReference type="EMBL" id="OBEJ01000003">
    <property type="protein sequence ID" value="SNZ15095.1"/>
    <property type="molecule type" value="Genomic_DNA"/>
</dbReference>
<dbReference type="PROSITE" id="PS00061">
    <property type="entry name" value="ADH_SHORT"/>
    <property type="match status" value="1"/>
</dbReference>
<organism evidence="5 6">
    <name type="scientific">Natronoarchaeum philippinense</name>
    <dbReference type="NCBI Taxonomy" id="558529"/>
    <lineage>
        <taxon>Archaea</taxon>
        <taxon>Methanobacteriati</taxon>
        <taxon>Methanobacteriota</taxon>
        <taxon>Stenosarchaea group</taxon>
        <taxon>Halobacteria</taxon>
        <taxon>Halobacteriales</taxon>
        <taxon>Natronoarchaeaceae</taxon>
    </lineage>
</organism>
<evidence type="ECO:0000256" key="1">
    <source>
        <dbReference type="ARBA" id="ARBA00006484"/>
    </source>
</evidence>
<dbReference type="GO" id="GO:0016491">
    <property type="term" value="F:oxidoreductase activity"/>
    <property type="evidence" value="ECO:0007669"/>
    <property type="project" value="UniProtKB-KW"/>
</dbReference>
<comment type="similarity">
    <text evidence="1 3">Belongs to the short-chain dehydrogenases/reductases (SDR) family.</text>
</comment>
<dbReference type="Pfam" id="PF00106">
    <property type="entry name" value="adh_short"/>
    <property type="match status" value="1"/>
</dbReference>
<gene>
    <name evidence="5" type="ORF">SAMN06269185_2376</name>
</gene>
<dbReference type="Gene3D" id="3.40.50.720">
    <property type="entry name" value="NAD(P)-binding Rossmann-like Domain"/>
    <property type="match status" value="1"/>
</dbReference>
<dbReference type="FunFam" id="3.40.50.720:FF:000084">
    <property type="entry name" value="Short-chain dehydrogenase reductase"/>
    <property type="match status" value="1"/>
</dbReference>
<dbReference type="OrthoDB" id="7442at2157"/>
<dbReference type="Proteomes" id="UP000219453">
    <property type="component" value="Unassembled WGS sequence"/>
</dbReference>
<dbReference type="PRINTS" id="PR00080">
    <property type="entry name" value="SDRFAMILY"/>
</dbReference>
<dbReference type="CDD" id="cd05374">
    <property type="entry name" value="17beta-HSD-like_SDR_c"/>
    <property type="match status" value="1"/>
</dbReference>
<dbReference type="InterPro" id="IPR036291">
    <property type="entry name" value="NAD(P)-bd_dom_sf"/>
</dbReference>
<dbReference type="InterPro" id="IPR020904">
    <property type="entry name" value="Sc_DH/Rdtase_CS"/>
</dbReference>
<dbReference type="SUPFAM" id="SSF51735">
    <property type="entry name" value="NAD(P)-binding Rossmann-fold domains"/>
    <property type="match status" value="1"/>
</dbReference>
<dbReference type="RefSeq" id="WP_097009296.1">
    <property type="nucleotide sequence ID" value="NZ_OBEJ01000003.1"/>
</dbReference>
<dbReference type="PANTHER" id="PTHR44169">
    <property type="entry name" value="NADPH-DEPENDENT 1-ACYLDIHYDROXYACETONE PHOSPHATE REDUCTASE"/>
    <property type="match status" value="1"/>
</dbReference>
<name>A0A285P043_NATPI</name>
<keyword evidence="2" id="KW-0560">Oxidoreductase</keyword>
<dbReference type="PRINTS" id="PR00081">
    <property type="entry name" value="GDHRDH"/>
</dbReference>
<evidence type="ECO:0000313" key="6">
    <source>
        <dbReference type="Proteomes" id="UP000219453"/>
    </source>
</evidence>
<evidence type="ECO:0000313" key="5">
    <source>
        <dbReference type="EMBL" id="SNZ15095.1"/>
    </source>
</evidence>
<keyword evidence="6" id="KW-1185">Reference proteome</keyword>
<dbReference type="AlphaFoldDB" id="A0A285P043"/>
<protein>
    <submittedName>
        <fullName evidence="5">Short-chain dehydrogenase</fullName>
    </submittedName>
</protein>
<evidence type="ECO:0000259" key="4">
    <source>
        <dbReference type="SMART" id="SM00822"/>
    </source>
</evidence>
<dbReference type="InterPro" id="IPR002347">
    <property type="entry name" value="SDR_fam"/>
</dbReference>
<dbReference type="InterPro" id="IPR057326">
    <property type="entry name" value="KR_dom"/>
</dbReference>
<sequence length="300" mass="31976">MSDGNRAGAGGDAHGDETPVALITGAASGIGAATATALADRGWRVYATDIEMPLPEELRERCTCRELDVTDAEQCERVVEEIVDETGRIDALVNNAGYAVPGPIEDVDPEDARRQFDVLVHGVGTLCRAVLPEMRAAGHGRIVNVSSVLGMSTVPGVGTYCAGKAALESLTDALRIELRDTGVDVSLVEPAWVDTGFADGARERLDGDRTDAYGDTYAALDRGWVLEGGPLAADPEAVAERIVAAATTASPRARYPVGTFAHFVRWTHILPARLQDPIQRWFGRVSITANRLYQRLGGLP</sequence>
<evidence type="ECO:0000256" key="2">
    <source>
        <dbReference type="ARBA" id="ARBA00023002"/>
    </source>
</evidence>